<reference evidence="1" key="1">
    <citation type="submission" date="2021-06" db="EMBL/GenBank/DDBJ databases">
        <authorList>
            <person name="Kallberg Y."/>
            <person name="Tangrot J."/>
            <person name="Rosling A."/>
        </authorList>
    </citation>
    <scope>NUCLEOTIDE SEQUENCE</scope>
    <source>
        <strain evidence="1">AZ414A</strain>
    </source>
</reference>
<gene>
    <name evidence="1" type="ORF">DEBURN_LOCUS232</name>
</gene>
<evidence type="ECO:0000313" key="1">
    <source>
        <dbReference type="EMBL" id="CAG8432908.1"/>
    </source>
</evidence>
<comment type="caution">
    <text evidence="1">The sequence shown here is derived from an EMBL/GenBank/DDBJ whole genome shotgun (WGS) entry which is preliminary data.</text>
</comment>
<dbReference type="OrthoDB" id="3230169at2759"/>
<dbReference type="Proteomes" id="UP000789706">
    <property type="component" value="Unassembled WGS sequence"/>
</dbReference>
<organism evidence="1 2">
    <name type="scientific">Diversispora eburnea</name>
    <dbReference type="NCBI Taxonomy" id="1213867"/>
    <lineage>
        <taxon>Eukaryota</taxon>
        <taxon>Fungi</taxon>
        <taxon>Fungi incertae sedis</taxon>
        <taxon>Mucoromycota</taxon>
        <taxon>Glomeromycotina</taxon>
        <taxon>Glomeromycetes</taxon>
        <taxon>Diversisporales</taxon>
        <taxon>Diversisporaceae</taxon>
        <taxon>Diversispora</taxon>
    </lineage>
</organism>
<accession>A0A9N8V0E9</accession>
<evidence type="ECO:0000313" key="2">
    <source>
        <dbReference type="Proteomes" id="UP000789706"/>
    </source>
</evidence>
<dbReference type="EMBL" id="CAJVPK010000006">
    <property type="protein sequence ID" value="CAG8432908.1"/>
    <property type="molecule type" value="Genomic_DNA"/>
</dbReference>
<name>A0A9N8V0E9_9GLOM</name>
<proteinExistence type="predicted"/>
<keyword evidence="2" id="KW-1185">Reference proteome</keyword>
<dbReference type="AlphaFoldDB" id="A0A9N8V0E9"/>
<sequence>MATFNNANKTFYFNQNASQGFRQIPINVPSAKQISLSMRIQEKQEEYNNLITLKKTSQEFADYFNSRSVTTESRASCRTHSNELDSDILSFEI</sequence>
<protein>
    <submittedName>
        <fullName evidence="1">4737_t:CDS:1</fullName>
    </submittedName>
</protein>